<dbReference type="InterPro" id="IPR045630">
    <property type="entry name" value="DUF6316"/>
</dbReference>
<gene>
    <name evidence="3" type="ORF">MNBD_GAMMA09-2579</name>
</gene>
<protein>
    <recommendedName>
        <fullName evidence="2">DUF6316 domain-containing protein</fullName>
    </recommendedName>
</protein>
<organism evidence="3">
    <name type="scientific">hydrothermal vent metagenome</name>
    <dbReference type="NCBI Taxonomy" id="652676"/>
    <lineage>
        <taxon>unclassified sequences</taxon>
        <taxon>metagenomes</taxon>
        <taxon>ecological metagenomes</taxon>
    </lineage>
</organism>
<evidence type="ECO:0000313" key="3">
    <source>
        <dbReference type="EMBL" id="VAW70159.1"/>
    </source>
</evidence>
<dbReference type="Pfam" id="PF19837">
    <property type="entry name" value="DUF6316"/>
    <property type="match status" value="1"/>
</dbReference>
<dbReference type="AlphaFoldDB" id="A0A3B0Y7K5"/>
<evidence type="ECO:0000259" key="2">
    <source>
        <dbReference type="Pfam" id="PF19837"/>
    </source>
</evidence>
<accession>A0A3B0Y7K5</accession>
<reference evidence="3" key="1">
    <citation type="submission" date="2018-06" db="EMBL/GenBank/DDBJ databases">
        <authorList>
            <person name="Zhirakovskaya E."/>
        </authorList>
    </citation>
    <scope>NUCLEOTIDE SEQUENCE</scope>
</reference>
<evidence type="ECO:0000256" key="1">
    <source>
        <dbReference type="SAM" id="MobiDB-lite"/>
    </source>
</evidence>
<feature type="domain" description="DUF6316" evidence="2">
    <location>
        <begin position="9"/>
        <end position="61"/>
    </location>
</feature>
<feature type="compositionally biased region" description="Polar residues" evidence="1">
    <location>
        <begin position="7"/>
        <end position="21"/>
    </location>
</feature>
<proteinExistence type="predicted"/>
<name>A0A3B0Y7K5_9ZZZZ</name>
<dbReference type="EMBL" id="UOFI01000188">
    <property type="protein sequence ID" value="VAW70159.1"/>
    <property type="molecule type" value="Genomic_DNA"/>
</dbReference>
<sequence>MRKQRSNEASGATHNHTNRTSRGYEINGRWYFELRGGGQKGPYDSEEEMQAELNEFIQLHEQMNPLN</sequence>
<feature type="region of interest" description="Disordered" evidence="1">
    <location>
        <begin position="1"/>
        <end position="23"/>
    </location>
</feature>